<dbReference type="Gene3D" id="3.90.1150.10">
    <property type="entry name" value="Aspartate Aminotransferase, domain 1"/>
    <property type="match status" value="1"/>
</dbReference>
<evidence type="ECO:0000259" key="4">
    <source>
        <dbReference type="Pfam" id="PF00155"/>
    </source>
</evidence>
<reference evidence="5" key="1">
    <citation type="journal article" date="2019" name="Microbiol. Resour. Announc.">
        <title>Complete Genome Sequence of Rubrobacter xylanophilus Strain AA3-22, Isolated from Arima Onsen in Japan.</title>
        <authorList>
            <person name="Tomariguchi N."/>
            <person name="Miyazaki K."/>
        </authorList>
    </citation>
    <scope>NUCLEOTIDE SEQUENCE [LARGE SCALE GENOMIC DNA]</scope>
    <source>
        <strain evidence="5">AA3-22</strain>
    </source>
</reference>
<dbReference type="InterPro" id="IPR004839">
    <property type="entry name" value="Aminotransferase_I/II_large"/>
</dbReference>
<dbReference type="CDD" id="cd00609">
    <property type="entry name" value="AAT_like"/>
    <property type="match status" value="1"/>
</dbReference>
<dbReference type="Gene3D" id="3.40.640.10">
    <property type="entry name" value="Type I PLP-dependent aspartate aminotransferase-like (Major domain)"/>
    <property type="match status" value="1"/>
</dbReference>
<dbReference type="PROSITE" id="PS00105">
    <property type="entry name" value="AA_TRANSFER_CLASS_1"/>
    <property type="match status" value="1"/>
</dbReference>
<dbReference type="Proteomes" id="UP000318065">
    <property type="component" value="Chromosome"/>
</dbReference>
<comment type="similarity">
    <text evidence="3">Belongs to the class-I pyridoxal-phosphate-dependent aminotransferase family.</text>
</comment>
<feature type="domain" description="Aminotransferase class I/classII large" evidence="4">
    <location>
        <begin position="34"/>
        <end position="363"/>
    </location>
</feature>
<dbReference type="PANTHER" id="PTHR42885">
    <property type="entry name" value="HISTIDINOL-PHOSPHATE AMINOTRANSFERASE-RELATED"/>
    <property type="match status" value="1"/>
</dbReference>
<protein>
    <recommendedName>
        <fullName evidence="3">Aminotransferase</fullName>
        <ecNumber evidence="3">2.6.1.-</ecNumber>
    </recommendedName>
</protein>
<dbReference type="RefSeq" id="WP_172620897.1">
    <property type="nucleotide sequence ID" value="NZ_AP019791.1"/>
</dbReference>
<dbReference type="PANTHER" id="PTHR42885:SF1">
    <property type="entry name" value="THREONINE-PHOSPHATE DECARBOXYLASE"/>
    <property type="match status" value="1"/>
</dbReference>
<evidence type="ECO:0000256" key="1">
    <source>
        <dbReference type="ARBA" id="ARBA00001933"/>
    </source>
</evidence>
<dbReference type="SUPFAM" id="SSF53383">
    <property type="entry name" value="PLP-dependent transferases"/>
    <property type="match status" value="1"/>
</dbReference>
<dbReference type="InterPro" id="IPR015424">
    <property type="entry name" value="PyrdxlP-dep_Trfase"/>
</dbReference>
<gene>
    <name evidence="5" type="ORF">RxyAA322_29990</name>
</gene>
<evidence type="ECO:0000256" key="3">
    <source>
        <dbReference type="RuleBase" id="RU000481"/>
    </source>
</evidence>
<dbReference type="AlphaFoldDB" id="A0A510HNS7"/>
<evidence type="ECO:0000313" key="5">
    <source>
        <dbReference type="EMBL" id="BBL81145.1"/>
    </source>
</evidence>
<evidence type="ECO:0000313" key="6">
    <source>
        <dbReference type="Proteomes" id="UP000318065"/>
    </source>
</evidence>
<comment type="cofactor">
    <cofactor evidence="1 3">
        <name>pyridoxal 5'-phosphate</name>
        <dbReference type="ChEBI" id="CHEBI:597326"/>
    </cofactor>
</comment>
<dbReference type="InterPro" id="IPR015421">
    <property type="entry name" value="PyrdxlP-dep_Trfase_major"/>
</dbReference>
<keyword evidence="3 5" id="KW-0032">Aminotransferase</keyword>
<proteinExistence type="inferred from homology"/>
<keyword evidence="3 5" id="KW-0808">Transferase</keyword>
<dbReference type="Pfam" id="PF00155">
    <property type="entry name" value="Aminotran_1_2"/>
    <property type="match status" value="1"/>
</dbReference>
<dbReference type="InterPro" id="IPR004838">
    <property type="entry name" value="NHTrfase_class1_PyrdxlP-BS"/>
</dbReference>
<name>A0A510HNS7_9ACTN</name>
<dbReference type="GO" id="GO:0008483">
    <property type="term" value="F:transaminase activity"/>
    <property type="evidence" value="ECO:0007669"/>
    <property type="project" value="UniProtKB-KW"/>
</dbReference>
<organism evidence="5 6">
    <name type="scientific">Rubrobacter xylanophilus</name>
    <dbReference type="NCBI Taxonomy" id="49319"/>
    <lineage>
        <taxon>Bacteria</taxon>
        <taxon>Bacillati</taxon>
        <taxon>Actinomycetota</taxon>
        <taxon>Rubrobacteria</taxon>
        <taxon>Rubrobacterales</taxon>
        <taxon>Rubrobacteraceae</taxon>
        <taxon>Rubrobacter</taxon>
    </lineage>
</organism>
<dbReference type="EC" id="2.6.1.-" evidence="3"/>
<dbReference type="InterPro" id="IPR015422">
    <property type="entry name" value="PyrdxlP-dep_Trfase_small"/>
</dbReference>
<accession>A0A510HNS7</accession>
<keyword evidence="2" id="KW-0663">Pyridoxal phosphate</keyword>
<sequence length="371" mass="39588">MRVRPNPPFEGISPVAHGALDPGELERLGVDPAEVVDFSASINPYGPAPAVLEAARRTDVSGYPDRECLGLRRALSEHLGVGLSWIAPGNGSAELIDLLARAYLSPDDASLVVGPTFGEYGRACRLCGARVLRWDREVGGAGGVSLDLDGLLEAVLRERPRMVWLCNPNNPTGDLLSGREVRRLLRVVEEAGGLLVVDEAYRELVLRGEPDDLTGLLLEGRGLILLRSMTKAHALAGLRLGYALAPPEVVRALAVARPPWSVSAPAQAAGIAALSPGARRHLSRCKRLLARDAELLTAGLARLGLTTVPGVANFLLVEVGDGGRVREALLRRNLQVRDCASFGLPAHIRVAVRLPEENARLLAALEEVVPL</sequence>
<evidence type="ECO:0000256" key="2">
    <source>
        <dbReference type="ARBA" id="ARBA00022898"/>
    </source>
</evidence>
<dbReference type="GO" id="GO:0030170">
    <property type="term" value="F:pyridoxal phosphate binding"/>
    <property type="evidence" value="ECO:0007669"/>
    <property type="project" value="InterPro"/>
</dbReference>
<dbReference type="EMBL" id="AP019791">
    <property type="protein sequence ID" value="BBL81145.1"/>
    <property type="molecule type" value="Genomic_DNA"/>
</dbReference>
<keyword evidence="6" id="KW-1185">Reference proteome</keyword>